<comment type="caution">
    <text evidence="2">The sequence shown here is derived from an EMBL/GenBank/DDBJ whole genome shotgun (WGS) entry which is preliminary data.</text>
</comment>
<evidence type="ECO:0000313" key="2">
    <source>
        <dbReference type="EMBL" id="PWQ92623.1"/>
    </source>
</evidence>
<dbReference type="OrthoDB" id="3186544at2"/>
<dbReference type="InterPro" id="IPR036390">
    <property type="entry name" value="WH_DNA-bd_sf"/>
</dbReference>
<dbReference type="SUPFAM" id="SSF46785">
    <property type="entry name" value="Winged helix' DNA-binding domain"/>
    <property type="match status" value="1"/>
</dbReference>
<dbReference type="AlphaFoldDB" id="A0A317C5I2"/>
<gene>
    <name evidence="2" type="ORF">DKW60_20010</name>
</gene>
<dbReference type="EMBL" id="QGKM01000079">
    <property type="protein sequence ID" value="PWQ92623.1"/>
    <property type="molecule type" value="Genomic_DNA"/>
</dbReference>
<dbReference type="PANTHER" id="PTHR33169">
    <property type="entry name" value="PADR-FAMILY TRANSCRIPTIONAL REGULATOR"/>
    <property type="match status" value="1"/>
</dbReference>
<dbReference type="InterPro" id="IPR052509">
    <property type="entry name" value="Metal_resp_DNA-bind_regulator"/>
</dbReference>
<dbReference type="PANTHER" id="PTHR33169:SF14">
    <property type="entry name" value="TRANSCRIPTIONAL REGULATOR RV3488"/>
    <property type="match status" value="1"/>
</dbReference>
<evidence type="ECO:0000313" key="3">
    <source>
        <dbReference type="Proteomes" id="UP000245539"/>
    </source>
</evidence>
<sequence>MLCIVLGEYKIMENTTYQKWLAQLRKGYLELCVLTVLKQKESSYGFEILQTLEQAGLPINEGTLYPLLNRMFKNGWLTSHWVTPSEGGHPRRHYQLSDDGAELLPSMLDTFQNNQQALDKLRDLK</sequence>
<feature type="domain" description="Transcription regulator PadR N-terminal" evidence="1">
    <location>
        <begin position="33"/>
        <end position="104"/>
    </location>
</feature>
<dbReference type="InterPro" id="IPR036388">
    <property type="entry name" value="WH-like_DNA-bd_sf"/>
</dbReference>
<evidence type="ECO:0000259" key="1">
    <source>
        <dbReference type="Pfam" id="PF03551"/>
    </source>
</evidence>
<dbReference type="InterPro" id="IPR005149">
    <property type="entry name" value="Tscrpt_reg_PadR_N"/>
</dbReference>
<name>A0A317C5I2_9GAMM</name>
<dbReference type="Proteomes" id="UP000245539">
    <property type="component" value="Unassembled WGS sequence"/>
</dbReference>
<dbReference type="Pfam" id="PF03551">
    <property type="entry name" value="PadR"/>
    <property type="match status" value="1"/>
</dbReference>
<accession>A0A317C5I2</accession>
<keyword evidence="3" id="KW-1185">Reference proteome</keyword>
<protein>
    <submittedName>
        <fullName evidence="2">PadR family transcriptional regulator</fullName>
    </submittedName>
</protein>
<dbReference type="Gene3D" id="1.10.10.10">
    <property type="entry name" value="Winged helix-like DNA-binding domain superfamily/Winged helix DNA-binding domain"/>
    <property type="match status" value="1"/>
</dbReference>
<reference evidence="2 3" key="1">
    <citation type="submission" date="2018-05" db="EMBL/GenBank/DDBJ databases">
        <title>Leucothrix arctica sp. nov., isolated from Arctic seawater.</title>
        <authorList>
            <person name="Choi A."/>
            <person name="Baek K."/>
        </authorList>
    </citation>
    <scope>NUCLEOTIDE SEQUENCE [LARGE SCALE GENOMIC DNA]</scope>
    <source>
        <strain evidence="2 3">JCM 18388</strain>
    </source>
</reference>
<proteinExistence type="predicted"/>
<organism evidence="2 3">
    <name type="scientific">Leucothrix pacifica</name>
    <dbReference type="NCBI Taxonomy" id="1247513"/>
    <lineage>
        <taxon>Bacteria</taxon>
        <taxon>Pseudomonadati</taxon>
        <taxon>Pseudomonadota</taxon>
        <taxon>Gammaproteobacteria</taxon>
        <taxon>Thiotrichales</taxon>
        <taxon>Thiotrichaceae</taxon>
        <taxon>Leucothrix</taxon>
    </lineage>
</organism>